<reference evidence="1" key="1">
    <citation type="journal article" date="1991" name="Virus Genes">
        <title>The nature of naturally occurring mutations in the hemagglutinin gene of vaccinia virus and the sequence of immediately adjacent genes.</title>
        <authorList>
            <person name="Brown C.K."/>
            <person name="Bloom D.C."/>
            <person name="Moyer R.W."/>
        </authorList>
    </citation>
    <scope>NUCLEOTIDE SEQUENCE</scope>
</reference>
<protein>
    <submittedName>
        <fullName evidence="1">Hemagglutinin</fullName>
    </submittedName>
</protein>
<accession>Q03910</accession>
<organism evidence="1">
    <name type="scientific">Vaccinia virus</name>
    <name type="common">VACV</name>
    <name type="synonym">Orthopoxvirus vaccinia</name>
    <dbReference type="NCBI Taxonomy" id="10245"/>
    <lineage>
        <taxon>Viruses</taxon>
        <taxon>Varidnaviria</taxon>
        <taxon>Bamfordvirae</taxon>
        <taxon>Nucleocytoviricota</taxon>
        <taxon>Pokkesviricetes</taxon>
        <taxon>Chitovirales</taxon>
        <taxon>Poxviridae</taxon>
        <taxon>Chordopoxvirinae</taxon>
        <taxon>Orthopoxvirus</taxon>
    </lineage>
</organism>
<name>Q03910_VACCV</name>
<dbReference type="EMBL" id="M58337">
    <property type="protein sequence ID" value="AAA03515.1"/>
    <property type="molecule type" value="Unassigned_DNA"/>
</dbReference>
<proteinExistence type="predicted"/>
<sequence>MTRLPILLLLISLVYSTPSPQTSKK</sequence>
<evidence type="ECO:0000313" key="1">
    <source>
        <dbReference type="EMBL" id="AAA03515.1"/>
    </source>
</evidence>